<comment type="caution">
    <text evidence="2">The sequence shown here is derived from an EMBL/GenBank/DDBJ whole genome shotgun (WGS) entry which is preliminary data.</text>
</comment>
<sequence length="112" mass="12227">MFARQLEEVMAEMERLLVQITRTKAMLTVPSVAVVTLAGFLAKVGDLSGYEHGQQIIRLAELNLKEYSFGKIKGKSSITARNSKASGPAVSGGDAMVAKNAKFKVMQQYFTK</sequence>
<protein>
    <recommendedName>
        <fullName evidence="1">Transposase IS116/IS110/IS902 C-terminal domain-containing protein</fullName>
    </recommendedName>
</protein>
<dbReference type="EMBL" id="MKQP01000011">
    <property type="protein sequence ID" value="OMD33443.1"/>
    <property type="molecule type" value="Genomic_DNA"/>
</dbReference>
<feature type="domain" description="Transposase IS116/IS110/IS902 C-terminal" evidence="1">
    <location>
        <begin position="25"/>
        <end position="83"/>
    </location>
</feature>
<dbReference type="AlphaFoldDB" id="A0A1R0XED4"/>
<dbReference type="Pfam" id="PF02371">
    <property type="entry name" value="Transposase_20"/>
    <property type="match status" value="1"/>
</dbReference>
<reference evidence="2 3" key="1">
    <citation type="submission" date="2016-10" db="EMBL/GenBank/DDBJ databases">
        <title>Paenibacillus species isolates.</title>
        <authorList>
            <person name="Beno S.M."/>
        </authorList>
    </citation>
    <scope>NUCLEOTIDE SEQUENCE [LARGE SCALE GENOMIC DNA]</scope>
    <source>
        <strain evidence="2 3">FSL H7-0604</strain>
    </source>
</reference>
<dbReference type="GO" id="GO:0006313">
    <property type="term" value="P:DNA transposition"/>
    <property type="evidence" value="ECO:0007669"/>
    <property type="project" value="InterPro"/>
</dbReference>
<evidence type="ECO:0000313" key="2">
    <source>
        <dbReference type="EMBL" id="OMD33443.1"/>
    </source>
</evidence>
<evidence type="ECO:0000313" key="3">
    <source>
        <dbReference type="Proteomes" id="UP000187465"/>
    </source>
</evidence>
<dbReference type="GO" id="GO:0004803">
    <property type="term" value="F:transposase activity"/>
    <property type="evidence" value="ECO:0007669"/>
    <property type="project" value="InterPro"/>
</dbReference>
<dbReference type="Proteomes" id="UP000187465">
    <property type="component" value="Unassembled WGS sequence"/>
</dbReference>
<proteinExistence type="predicted"/>
<accession>A0A1R0XED4</accession>
<dbReference type="RefSeq" id="WP_051491391.1">
    <property type="nucleotide sequence ID" value="NZ_MKQP01000011.1"/>
</dbReference>
<gene>
    <name evidence="2" type="ORF">BJP51_11640</name>
</gene>
<evidence type="ECO:0000259" key="1">
    <source>
        <dbReference type="Pfam" id="PF02371"/>
    </source>
</evidence>
<dbReference type="GO" id="GO:0003677">
    <property type="term" value="F:DNA binding"/>
    <property type="evidence" value="ECO:0007669"/>
    <property type="project" value="InterPro"/>
</dbReference>
<organism evidence="2 3">
    <name type="scientific">Paenibacillus odorifer</name>
    <dbReference type="NCBI Taxonomy" id="189426"/>
    <lineage>
        <taxon>Bacteria</taxon>
        <taxon>Bacillati</taxon>
        <taxon>Bacillota</taxon>
        <taxon>Bacilli</taxon>
        <taxon>Bacillales</taxon>
        <taxon>Paenibacillaceae</taxon>
        <taxon>Paenibacillus</taxon>
    </lineage>
</organism>
<name>A0A1R0XED4_9BACL</name>
<dbReference type="InterPro" id="IPR003346">
    <property type="entry name" value="Transposase_20"/>
</dbReference>